<evidence type="ECO:0000256" key="1">
    <source>
        <dbReference type="ARBA" id="ARBA00023186"/>
    </source>
</evidence>
<feature type="compositionally biased region" description="Basic and acidic residues" evidence="2">
    <location>
        <begin position="98"/>
        <end position="108"/>
    </location>
</feature>
<dbReference type="EMBL" id="CP159925">
    <property type="protein sequence ID" value="XCO76819.1"/>
    <property type="molecule type" value="Genomic_DNA"/>
</dbReference>
<feature type="region of interest" description="Disordered" evidence="2">
    <location>
        <begin position="1"/>
        <end position="38"/>
    </location>
</feature>
<evidence type="ECO:0000313" key="3">
    <source>
        <dbReference type="EMBL" id="XCO76819.1"/>
    </source>
</evidence>
<name>A0AAU8MZN6_9GAMM</name>
<gene>
    <name evidence="3" type="ORF">ABU614_08550</name>
</gene>
<protein>
    <recommendedName>
        <fullName evidence="4">J domain-containing protein</fullName>
    </recommendedName>
</protein>
<feature type="region of interest" description="Disordered" evidence="2">
    <location>
        <begin position="80"/>
        <end position="108"/>
    </location>
</feature>
<dbReference type="Gene3D" id="1.10.287.110">
    <property type="entry name" value="DnaJ domain"/>
    <property type="match status" value="1"/>
</dbReference>
<dbReference type="InterPro" id="IPR036869">
    <property type="entry name" value="J_dom_sf"/>
</dbReference>
<keyword evidence="1" id="KW-0143">Chaperone</keyword>
<dbReference type="RefSeq" id="WP_363800050.1">
    <property type="nucleotide sequence ID" value="NZ_CP159925.1"/>
</dbReference>
<organism evidence="3">
    <name type="scientific">Lysobacter firmicutimachus</name>
    <dbReference type="NCBI Taxonomy" id="1792846"/>
    <lineage>
        <taxon>Bacteria</taxon>
        <taxon>Pseudomonadati</taxon>
        <taxon>Pseudomonadota</taxon>
        <taxon>Gammaproteobacteria</taxon>
        <taxon>Lysobacterales</taxon>
        <taxon>Lysobacteraceae</taxon>
        <taxon>Lysobacter</taxon>
    </lineage>
</organism>
<evidence type="ECO:0008006" key="4">
    <source>
        <dbReference type="Google" id="ProtNLM"/>
    </source>
</evidence>
<proteinExistence type="predicted"/>
<sequence length="108" mass="12185">MAVDRYTKSPATWRRSPRRWGHDGDGAPLRHGDPRPGLHRFYGAAATSRRRARGTVVEGFGVVRDAHVAEVEAAYRRRRADAYPDRGGSAEAFGRVQRAFDQHKETVR</sequence>
<accession>A0AAU8MZN6</accession>
<dbReference type="AlphaFoldDB" id="A0AAU8MZN6"/>
<dbReference type="SUPFAM" id="SSF46565">
    <property type="entry name" value="Chaperone J-domain"/>
    <property type="match status" value="1"/>
</dbReference>
<feature type="compositionally biased region" description="Basic and acidic residues" evidence="2">
    <location>
        <begin position="20"/>
        <end position="36"/>
    </location>
</feature>
<evidence type="ECO:0000256" key="2">
    <source>
        <dbReference type="SAM" id="MobiDB-lite"/>
    </source>
</evidence>
<reference evidence="3" key="1">
    <citation type="submission" date="2024-06" db="EMBL/GenBank/DDBJ databases">
        <authorList>
            <person name="Li S."/>
        </authorList>
    </citation>
    <scope>NUCLEOTIDE SEQUENCE</scope>
    <source>
        <strain evidence="3">SR10</strain>
    </source>
</reference>